<dbReference type="GO" id="GO:0005524">
    <property type="term" value="F:ATP binding"/>
    <property type="evidence" value="ECO:0007669"/>
    <property type="project" value="UniProtKB-UniRule"/>
</dbReference>
<dbReference type="PANTHER" id="PTHR11584">
    <property type="entry name" value="SERINE/THREONINE PROTEIN KINASE"/>
    <property type="match status" value="1"/>
</dbReference>
<dbReference type="InterPro" id="IPR036770">
    <property type="entry name" value="Ankyrin_rpt-contain_sf"/>
</dbReference>
<dbReference type="SMART" id="SM00248">
    <property type="entry name" value="ANK"/>
    <property type="match status" value="2"/>
</dbReference>
<dbReference type="Gene3D" id="3.30.200.20">
    <property type="entry name" value="Phosphorylase Kinase, domain 1"/>
    <property type="match status" value="1"/>
</dbReference>
<reference evidence="10" key="1">
    <citation type="submission" date="2021-01" db="EMBL/GenBank/DDBJ databases">
        <title>Adiantum capillus-veneris genome.</title>
        <authorList>
            <person name="Fang Y."/>
            <person name="Liao Q."/>
        </authorList>
    </citation>
    <scope>NUCLEOTIDE SEQUENCE</scope>
    <source>
        <strain evidence="10">H3</strain>
        <tissue evidence="10">Leaf</tissue>
    </source>
</reference>
<accession>A0A9D4Z7U6</accession>
<evidence type="ECO:0000256" key="4">
    <source>
        <dbReference type="ARBA" id="ARBA00022777"/>
    </source>
</evidence>
<dbReference type="Gene3D" id="1.10.510.10">
    <property type="entry name" value="Transferase(Phosphotransferase) domain 1"/>
    <property type="match status" value="1"/>
</dbReference>
<dbReference type="PANTHER" id="PTHR11584:SF369">
    <property type="entry name" value="MITOGEN-ACTIVATED PROTEIN KINASE KINASE KINASE 19-RELATED"/>
    <property type="match status" value="1"/>
</dbReference>
<keyword evidence="1" id="KW-0723">Serine/threonine-protein kinase</keyword>
<feature type="region of interest" description="Disordered" evidence="8">
    <location>
        <begin position="441"/>
        <end position="465"/>
    </location>
</feature>
<dbReference type="PROSITE" id="PS50011">
    <property type="entry name" value="PROTEIN_KINASE_DOM"/>
    <property type="match status" value="1"/>
</dbReference>
<feature type="compositionally biased region" description="Basic and acidic residues" evidence="8">
    <location>
        <begin position="1"/>
        <end position="11"/>
    </location>
</feature>
<evidence type="ECO:0000313" key="11">
    <source>
        <dbReference type="Proteomes" id="UP000886520"/>
    </source>
</evidence>
<evidence type="ECO:0000256" key="6">
    <source>
        <dbReference type="PROSITE-ProRule" id="PRU00023"/>
    </source>
</evidence>
<dbReference type="Pfam" id="PF00069">
    <property type="entry name" value="Pkinase"/>
    <property type="match status" value="1"/>
</dbReference>
<dbReference type="OrthoDB" id="266718at2759"/>
<feature type="repeat" description="ANK" evidence="6">
    <location>
        <begin position="238"/>
        <end position="270"/>
    </location>
</feature>
<feature type="compositionally biased region" description="Polar residues" evidence="8">
    <location>
        <begin position="549"/>
        <end position="563"/>
    </location>
</feature>
<feature type="compositionally biased region" description="Polar residues" evidence="8">
    <location>
        <begin position="320"/>
        <end position="353"/>
    </location>
</feature>
<dbReference type="InterPro" id="IPR002110">
    <property type="entry name" value="Ankyrin_rpt"/>
</dbReference>
<feature type="region of interest" description="Disordered" evidence="8">
    <location>
        <begin position="536"/>
        <end position="563"/>
    </location>
</feature>
<feature type="region of interest" description="Disordered" evidence="8">
    <location>
        <begin position="481"/>
        <end position="508"/>
    </location>
</feature>
<feature type="region of interest" description="Disordered" evidence="8">
    <location>
        <begin position="1"/>
        <end position="49"/>
    </location>
</feature>
<evidence type="ECO:0000256" key="1">
    <source>
        <dbReference type="ARBA" id="ARBA00022527"/>
    </source>
</evidence>
<keyword evidence="5 7" id="KW-0067">ATP-binding</keyword>
<dbReference type="PROSITE" id="PS00107">
    <property type="entry name" value="PROTEIN_KINASE_ATP"/>
    <property type="match status" value="1"/>
</dbReference>
<feature type="domain" description="Protein kinase" evidence="9">
    <location>
        <begin position="750"/>
        <end position="1006"/>
    </location>
</feature>
<evidence type="ECO:0000256" key="5">
    <source>
        <dbReference type="ARBA" id="ARBA00022840"/>
    </source>
</evidence>
<feature type="binding site" evidence="7">
    <location>
        <position position="779"/>
    </location>
    <ligand>
        <name>ATP</name>
        <dbReference type="ChEBI" id="CHEBI:30616"/>
    </ligand>
</feature>
<dbReference type="CDD" id="cd06606">
    <property type="entry name" value="STKc_MAPKKK"/>
    <property type="match status" value="1"/>
</dbReference>
<gene>
    <name evidence="10" type="ORF">GOP47_0020835</name>
</gene>
<dbReference type="Proteomes" id="UP000886520">
    <property type="component" value="Chromosome 20"/>
</dbReference>
<dbReference type="GO" id="GO:0004674">
    <property type="term" value="F:protein serine/threonine kinase activity"/>
    <property type="evidence" value="ECO:0007669"/>
    <property type="project" value="UniProtKB-KW"/>
</dbReference>
<dbReference type="SUPFAM" id="SSF56112">
    <property type="entry name" value="Protein kinase-like (PK-like)"/>
    <property type="match status" value="1"/>
</dbReference>
<feature type="region of interest" description="Disordered" evidence="8">
    <location>
        <begin position="313"/>
        <end position="354"/>
    </location>
</feature>
<evidence type="ECO:0000313" key="10">
    <source>
        <dbReference type="EMBL" id="KAI5064165.1"/>
    </source>
</evidence>
<feature type="compositionally biased region" description="Basic and acidic residues" evidence="8">
    <location>
        <begin position="481"/>
        <end position="502"/>
    </location>
</feature>
<keyword evidence="6" id="KW-0040">ANK repeat</keyword>
<evidence type="ECO:0000256" key="2">
    <source>
        <dbReference type="ARBA" id="ARBA00022679"/>
    </source>
</evidence>
<feature type="repeat" description="ANK" evidence="6">
    <location>
        <begin position="205"/>
        <end position="237"/>
    </location>
</feature>
<proteinExistence type="predicted"/>
<dbReference type="PROSITE" id="PS00108">
    <property type="entry name" value="PROTEIN_KINASE_ST"/>
    <property type="match status" value="1"/>
</dbReference>
<dbReference type="EMBL" id="JABFUD020000020">
    <property type="protein sequence ID" value="KAI5064165.1"/>
    <property type="molecule type" value="Genomic_DNA"/>
</dbReference>
<keyword evidence="2" id="KW-0808">Transferase</keyword>
<dbReference type="PROSITE" id="PS50297">
    <property type="entry name" value="ANK_REP_REGION"/>
    <property type="match status" value="2"/>
</dbReference>
<feature type="compositionally biased region" description="Polar residues" evidence="8">
    <location>
        <begin position="12"/>
        <end position="22"/>
    </location>
</feature>
<feature type="non-terminal residue" evidence="10">
    <location>
        <position position="1"/>
    </location>
</feature>
<comment type="caution">
    <text evidence="10">The sequence shown here is derived from an EMBL/GenBank/DDBJ whole genome shotgun (WGS) entry which is preliminary data.</text>
</comment>
<organism evidence="10 11">
    <name type="scientific">Adiantum capillus-veneris</name>
    <name type="common">Maidenhair fern</name>
    <dbReference type="NCBI Taxonomy" id="13818"/>
    <lineage>
        <taxon>Eukaryota</taxon>
        <taxon>Viridiplantae</taxon>
        <taxon>Streptophyta</taxon>
        <taxon>Embryophyta</taxon>
        <taxon>Tracheophyta</taxon>
        <taxon>Polypodiopsida</taxon>
        <taxon>Polypodiidae</taxon>
        <taxon>Polypodiales</taxon>
        <taxon>Pteridineae</taxon>
        <taxon>Pteridaceae</taxon>
        <taxon>Vittarioideae</taxon>
        <taxon>Adiantum</taxon>
    </lineage>
</organism>
<dbReference type="PROSITE" id="PS50088">
    <property type="entry name" value="ANK_REPEAT"/>
    <property type="match status" value="2"/>
</dbReference>
<protein>
    <recommendedName>
        <fullName evidence="9">Protein kinase domain-containing protein</fullName>
    </recommendedName>
</protein>
<keyword evidence="4" id="KW-0418">Kinase</keyword>
<dbReference type="InterPro" id="IPR008271">
    <property type="entry name" value="Ser/Thr_kinase_AS"/>
</dbReference>
<dbReference type="Pfam" id="PF12796">
    <property type="entry name" value="Ank_2"/>
    <property type="match status" value="1"/>
</dbReference>
<dbReference type="InterPro" id="IPR000719">
    <property type="entry name" value="Prot_kinase_dom"/>
</dbReference>
<dbReference type="Gene3D" id="1.25.40.20">
    <property type="entry name" value="Ankyrin repeat-containing domain"/>
    <property type="match status" value="1"/>
</dbReference>
<keyword evidence="11" id="KW-1185">Reference proteome</keyword>
<evidence type="ECO:0000256" key="7">
    <source>
        <dbReference type="PROSITE-ProRule" id="PRU10141"/>
    </source>
</evidence>
<dbReference type="AlphaFoldDB" id="A0A9D4Z7U6"/>
<evidence type="ECO:0000259" key="9">
    <source>
        <dbReference type="PROSITE" id="PS50011"/>
    </source>
</evidence>
<name>A0A9D4Z7U6_ADICA</name>
<evidence type="ECO:0000256" key="3">
    <source>
        <dbReference type="ARBA" id="ARBA00022741"/>
    </source>
</evidence>
<dbReference type="InterPro" id="IPR011009">
    <property type="entry name" value="Kinase-like_dom_sf"/>
</dbReference>
<keyword evidence="3 7" id="KW-0547">Nucleotide-binding</keyword>
<dbReference type="SUPFAM" id="SSF48403">
    <property type="entry name" value="Ankyrin repeat"/>
    <property type="match status" value="1"/>
</dbReference>
<dbReference type="InterPro" id="IPR017441">
    <property type="entry name" value="Protein_kinase_ATP_BS"/>
</dbReference>
<dbReference type="SMART" id="SM00220">
    <property type="entry name" value="S_TKc"/>
    <property type="match status" value="1"/>
</dbReference>
<sequence>MQHLSDKEKNVSDSNTTKSPSSPAKGLGSPVPWHGRPASPACASTPDQQEAIREISFERQSPHVGARKWTLSPLNHARSLDVATRPLERALNNDVATRPLDVATRPLERALNNASMACSFPPGNNRNLLSTSNSLTSSSSLGYPDALDNDMRYLTDASGMSSGSPQLPPRAIGRLWEEAIVSQEVQSVHQLLKYGFDVCGDGADIQRPPLILAVLTGNNALVKLLLSAGADINCIDSDGLTALHHAAAAGDRSLVKLLLVTGADLYARTNQGLFPTHLATDGPTYQLLSQRLKADMENSSHFWMGLPHGSSSGAMGDLDSQPNASPQKNIETQESASTLTDETQTVSDRSVQGQKDFRLSVPSSSIAASCNQGFDAKLVKAAERKDFNFNDSWISSFSDKNAHDKVKQFSGSQNVWLQNLFLDKANSLDAAKAARLRNEELSHSGGVHGDGKNSIKHSGGSPQGCSPTNCTSSLAACKLESQRRDWQTESKHPNRSAQERRGGFGPMIDGVFKAQEDFLCSSSAPCMKNAQATFTGNNASNLGGKEGEQMSSAKSDPELSSSASNSFDFVPGPVGGFDSQVKPLDMSCSNSAAKSIHLKQKTEGDCVTPENKDALKDFDHNIGDTSSRDVLSNKDEKILTSKLQELPKQEDTPALLSGQHDDLQIEGKEKKQVKFVAPSEVDLAHVRKDWHNAALAGCVGCGTEGCGGKCLPNQLQGDADQEKPCMTVSSSKSKKIFKKAQMKKTKNFEWKRGELLGEGAYGKVFCGLNQSTGELMAVKQLKFHNMTDDEEKDFYMTCLEREISLYKEMRHKHIVGYIDMDKDEEAGYLYIFLEYVSGGSIQSMLERFGPFSEPLVRVYTRQLLLGLEYLHKNKIVHRDIKGGNVLVDSDGVVKLADFGASKAFHEATITDACKSIRGSIFWMAPEVIKGDNYGRHADIWSVGCTVIEMLTAMHPWPGIDNSWAAIFQIAKASSGPPIPETASDDAKNFLGNCFHLDPKLRPSASQ</sequence>
<evidence type="ECO:0000256" key="8">
    <source>
        <dbReference type="SAM" id="MobiDB-lite"/>
    </source>
</evidence>